<protein>
    <submittedName>
        <fullName evidence="1">Phage integrase site specific recombinase</fullName>
    </submittedName>
</protein>
<proteinExistence type="predicted"/>
<reference evidence="1 2" key="1">
    <citation type="submission" date="2018-06" db="EMBL/GenBank/DDBJ databases">
        <authorList>
            <consortium name="Pathogen Informatics"/>
            <person name="Doyle S."/>
        </authorList>
    </citation>
    <scope>NUCLEOTIDE SEQUENCE [LARGE SCALE GENOMIC DNA]</scope>
    <source>
        <strain evidence="1 2">NCTC7928</strain>
    </source>
</reference>
<name>A0A376LH78_ECOLX</name>
<dbReference type="AlphaFoldDB" id="A0A376LH78"/>
<gene>
    <name evidence="1" type="ORF">NCTC7928_04147</name>
</gene>
<dbReference type="Proteomes" id="UP000254877">
    <property type="component" value="Unassembled WGS sequence"/>
</dbReference>
<evidence type="ECO:0000313" key="1">
    <source>
        <dbReference type="EMBL" id="STF43451.1"/>
    </source>
</evidence>
<accession>A0A376LH78</accession>
<organism evidence="1 2">
    <name type="scientific">Escherichia coli</name>
    <dbReference type="NCBI Taxonomy" id="562"/>
    <lineage>
        <taxon>Bacteria</taxon>
        <taxon>Pseudomonadati</taxon>
        <taxon>Pseudomonadota</taxon>
        <taxon>Gammaproteobacteria</taxon>
        <taxon>Enterobacterales</taxon>
        <taxon>Enterobacteriaceae</taxon>
        <taxon>Escherichia</taxon>
    </lineage>
</organism>
<evidence type="ECO:0000313" key="2">
    <source>
        <dbReference type="Proteomes" id="UP000254877"/>
    </source>
</evidence>
<dbReference type="EMBL" id="UGAB01000002">
    <property type="protein sequence ID" value="STF43451.1"/>
    <property type="molecule type" value="Genomic_DNA"/>
</dbReference>
<sequence length="349" mass="38945">MLSALAFPNVFVDTQDSVRFTLQTGTHDLHEAKQKSAFLLAVWYQTLQEYEQLDYRTLSDCAPLLAGEGMISLSNFAQSVELPVAQLIQAVMNRNLPVFWLATGQAGFYVAALSEAELDPLDGSYVLNYGEEKGIEGVAKGYLQLTAQPAHLRNIISDGYSEASVFKTAGSDAKGGWFFTSGWPVIKPDTLLINKVHAESLRLDWLAKTTPPVASVHPTVPLAAPAPTIDNEYVNRKYYTKNLSWLCSEYLKHRRKGKVSESAISDIRNYFSFMIEAMGDIQLEDFDRDFLRAYESKLRTIPANRNLVKAKYGVKTLDQLIAKAAECGDKLMTEESVRKYINGIYGAMK</sequence>